<dbReference type="SMART" id="SM00388">
    <property type="entry name" value="HisKA"/>
    <property type="match status" value="1"/>
</dbReference>
<evidence type="ECO:0000259" key="27">
    <source>
        <dbReference type="PROSITE" id="PS50894"/>
    </source>
</evidence>
<evidence type="ECO:0000256" key="10">
    <source>
        <dbReference type="ARBA" id="ARBA00022777"/>
    </source>
</evidence>
<feature type="modified residue" description="4-aspartylphosphate" evidence="20">
    <location>
        <position position="798"/>
    </location>
</feature>
<dbReference type="GO" id="GO:0005886">
    <property type="term" value="C:plasma membrane"/>
    <property type="evidence" value="ECO:0007669"/>
    <property type="project" value="UniProtKB-SubCell"/>
</dbReference>
<keyword evidence="6" id="KW-0808">Transferase</keyword>
<dbReference type="SUPFAM" id="SSF47226">
    <property type="entry name" value="Histidine-containing phosphotransfer domain, HPT domain"/>
    <property type="match status" value="1"/>
</dbReference>
<keyword evidence="15 22" id="KW-0472">Membrane</keyword>
<keyword evidence="7 22" id="KW-0812">Transmembrane</keyword>
<dbReference type="PROSITE" id="PS50110">
    <property type="entry name" value="RESPONSE_REGULATORY"/>
    <property type="match status" value="1"/>
</dbReference>
<dbReference type="Pfam" id="PF01627">
    <property type="entry name" value="Hpt"/>
    <property type="match status" value="1"/>
</dbReference>
<keyword evidence="29" id="KW-1185">Reference proteome</keyword>
<evidence type="ECO:0000313" key="28">
    <source>
        <dbReference type="EMBL" id="SFU64773.1"/>
    </source>
</evidence>
<evidence type="ECO:0000256" key="20">
    <source>
        <dbReference type="PROSITE-ProRule" id="PRU00169"/>
    </source>
</evidence>
<dbReference type="InterPro" id="IPR008207">
    <property type="entry name" value="Sig_transdc_His_kin_Hpt_dom"/>
</dbReference>
<keyword evidence="10" id="KW-0418">Kinase</keyword>
<evidence type="ECO:0000256" key="1">
    <source>
        <dbReference type="ARBA" id="ARBA00000085"/>
    </source>
</evidence>
<feature type="domain" description="PAS" evidence="25">
    <location>
        <begin position="368"/>
        <end position="413"/>
    </location>
</feature>
<evidence type="ECO:0000256" key="4">
    <source>
        <dbReference type="ARBA" id="ARBA00022475"/>
    </source>
</evidence>
<keyword evidence="12 22" id="KW-1133">Transmembrane helix</keyword>
<name>A0A1I7HVR2_9BURK</name>
<evidence type="ECO:0000256" key="8">
    <source>
        <dbReference type="ARBA" id="ARBA00022729"/>
    </source>
</evidence>
<evidence type="ECO:0000256" key="15">
    <source>
        <dbReference type="ARBA" id="ARBA00023136"/>
    </source>
</evidence>
<dbReference type="InterPro" id="IPR011006">
    <property type="entry name" value="CheY-like_superfamily"/>
</dbReference>
<feature type="domain" description="CHASE" evidence="26">
    <location>
        <begin position="80"/>
        <end position="253"/>
    </location>
</feature>
<feature type="compositionally biased region" description="Low complexity" evidence="21">
    <location>
        <begin position="919"/>
        <end position="929"/>
    </location>
</feature>
<dbReference type="SUPFAM" id="SSF55785">
    <property type="entry name" value="PYP-like sensor domain (PAS domain)"/>
    <property type="match status" value="1"/>
</dbReference>
<dbReference type="PROSITE" id="PS50839">
    <property type="entry name" value="CHASE"/>
    <property type="match status" value="1"/>
</dbReference>
<evidence type="ECO:0000256" key="11">
    <source>
        <dbReference type="ARBA" id="ARBA00022840"/>
    </source>
</evidence>
<dbReference type="EC" id="2.7.13.3" evidence="3"/>
<dbReference type="InterPro" id="IPR036641">
    <property type="entry name" value="HPT_dom_sf"/>
</dbReference>
<dbReference type="FunFam" id="3.30.565.10:FF:000010">
    <property type="entry name" value="Sensor histidine kinase RcsC"/>
    <property type="match status" value="1"/>
</dbReference>
<evidence type="ECO:0000256" key="18">
    <source>
        <dbReference type="ARBA" id="ARBA00070152"/>
    </source>
</evidence>
<dbReference type="Gene3D" id="3.30.450.350">
    <property type="entry name" value="CHASE domain"/>
    <property type="match status" value="1"/>
</dbReference>
<dbReference type="SUPFAM" id="SSF47384">
    <property type="entry name" value="Homodimeric domain of signal transducing histidine kinase"/>
    <property type="match status" value="1"/>
</dbReference>
<sequence>MRKLSALLKSLMNIRTLLWGIGMSLAVAVGMVLYANAARVVEEDDRQRFDNLARSTQYSISARVKSYSDVVRGLVALFQTSDSLDRLQFHQYVAALNLPQHFPAIEALNYVVPVADADRDAFVAGVRNDRSLHPGGYPNFDIKPPGRREKYNVMLYIEPMEMVMERFGVDIGANPAIARAMDLSRDTGQVSASGQPVVVKKPVPHIGLGMRLPVYKRGMPVNDVASRRAAYVGSVGIGFSVAKLVQGAIDEMAIRQVHMILYADSSTDVEKRRLTIEKTDRLLYNDNGSIEAAPAAPEHPEDYLETVLPIDFNGTLWKALFRVKKSDLHNGLDPYFPWIALGTGFIGTMLIYGYLLTLYFSRRSAVEQRQLLDSVLNNIDARVFMKDQNRRYIYVNAKMAEVMGRPVHQIIGKMDRELMPAGEADAAWAEERLVFADGLKRAGEERYVDRHGEVQHLWAVKAPVRIDSEVAAVIALATDITELHNLKEQAQAANQAKSDFLSNMSHEIRTPMNSIIGMAHLAIKSVTNPKQRDYLQKIFHSGQHLLGIINDILDFSKIEAGKLELEVLDFALETLLGNVANQLGENAARKNLELAFEIWPGLAHQLRGDPLRLEQILLNFTSNAIKFSENGKIFIRARPVEDRDTHTVVRFEVQDSGIGMSRDQMTKLFQSFHQGDTSTTRKYGGTGLGLVISKQLAELMGGGVGVDSVEGQGSTFWFTARLAKGTNFLAQSHGKPLQADVMETIKGAAILLVEDNVFSQQVGQELLEDAGATVSIANNGKEAIDMLLRDKFDCVLMDVQMPVMDGYEATRLIRSHPKLAGTLVIAMTANAGREDQARCIAAGMDEFVTKPIAPNLLFTVLSRWMNQRAGEGGRPPRMDARPMVSAAAGVEAAPPASPGVQAGAAPAAQAGGGDGHRPAPNAANAAPTAAQGDGAAQAVDAAIAAADMFDINSLAQTFGNRQEKMRKYAVMFLDSARDGMVEVNDALAEGDLARLSELGHRIKSSARAVGAMRFGELCLALEHLKPDSDPARARHIVARMQPMLDHLKDHIAHELDAHAAG</sequence>
<evidence type="ECO:0000256" key="21">
    <source>
        <dbReference type="SAM" id="MobiDB-lite"/>
    </source>
</evidence>
<dbReference type="FunFam" id="1.10.287.130:FF:000038">
    <property type="entry name" value="Sensory transduction histidine kinase"/>
    <property type="match status" value="1"/>
</dbReference>
<dbReference type="InterPro" id="IPR036890">
    <property type="entry name" value="HATPase_C_sf"/>
</dbReference>
<dbReference type="NCBIfam" id="TIGR00229">
    <property type="entry name" value="sensory_box"/>
    <property type="match status" value="1"/>
</dbReference>
<evidence type="ECO:0000256" key="22">
    <source>
        <dbReference type="SAM" id="Phobius"/>
    </source>
</evidence>
<feature type="region of interest" description="Disordered" evidence="21">
    <location>
        <begin position="868"/>
        <end position="929"/>
    </location>
</feature>
<dbReference type="Proteomes" id="UP000199391">
    <property type="component" value="Unassembled WGS sequence"/>
</dbReference>
<comment type="catalytic activity">
    <reaction evidence="1">
        <text>ATP + protein L-histidine = ADP + protein N-phospho-L-histidine.</text>
        <dbReference type="EC" id="2.7.13.3"/>
    </reaction>
</comment>
<dbReference type="CDD" id="cd16922">
    <property type="entry name" value="HATPase_EvgS-ArcB-TorS-like"/>
    <property type="match status" value="1"/>
</dbReference>
<dbReference type="Pfam" id="PF02518">
    <property type="entry name" value="HATPase_c"/>
    <property type="match status" value="1"/>
</dbReference>
<dbReference type="PANTHER" id="PTHR45339">
    <property type="entry name" value="HYBRID SIGNAL TRANSDUCTION HISTIDINE KINASE J"/>
    <property type="match status" value="1"/>
</dbReference>
<keyword evidence="14" id="KW-0843">Virulence</keyword>
<evidence type="ECO:0000256" key="2">
    <source>
        <dbReference type="ARBA" id="ARBA00004651"/>
    </source>
</evidence>
<dbReference type="PANTHER" id="PTHR45339:SF1">
    <property type="entry name" value="HYBRID SIGNAL TRANSDUCTION HISTIDINE KINASE J"/>
    <property type="match status" value="1"/>
</dbReference>
<dbReference type="SUPFAM" id="SSF52172">
    <property type="entry name" value="CheY-like"/>
    <property type="match status" value="1"/>
</dbReference>
<dbReference type="InterPro" id="IPR001789">
    <property type="entry name" value="Sig_transdc_resp-reg_receiver"/>
</dbReference>
<keyword evidence="8" id="KW-0732">Signal</keyword>
<dbReference type="PRINTS" id="PR00344">
    <property type="entry name" value="BCTRLSENSOR"/>
</dbReference>
<keyword evidence="9" id="KW-0547">Nucleotide-binding</keyword>
<dbReference type="InterPro" id="IPR003594">
    <property type="entry name" value="HATPase_dom"/>
</dbReference>
<organism evidence="28 29">
    <name type="scientific">Pseudoduganella namucuonensis</name>
    <dbReference type="NCBI Taxonomy" id="1035707"/>
    <lineage>
        <taxon>Bacteria</taxon>
        <taxon>Pseudomonadati</taxon>
        <taxon>Pseudomonadota</taxon>
        <taxon>Betaproteobacteria</taxon>
        <taxon>Burkholderiales</taxon>
        <taxon>Oxalobacteraceae</taxon>
        <taxon>Telluria group</taxon>
        <taxon>Pseudoduganella</taxon>
    </lineage>
</organism>
<dbReference type="SUPFAM" id="SSF55874">
    <property type="entry name" value="ATPase domain of HSP90 chaperone/DNA topoisomerase II/histidine kinase"/>
    <property type="match status" value="1"/>
</dbReference>
<dbReference type="SMART" id="SM00073">
    <property type="entry name" value="HPT"/>
    <property type="match status" value="1"/>
</dbReference>
<evidence type="ECO:0000256" key="12">
    <source>
        <dbReference type="ARBA" id="ARBA00022989"/>
    </source>
</evidence>
<evidence type="ECO:0000256" key="9">
    <source>
        <dbReference type="ARBA" id="ARBA00022741"/>
    </source>
</evidence>
<dbReference type="Gene3D" id="3.40.50.2300">
    <property type="match status" value="1"/>
</dbReference>
<dbReference type="InterPro" id="IPR004358">
    <property type="entry name" value="Sig_transdc_His_kin-like_C"/>
</dbReference>
<proteinExistence type="predicted"/>
<dbReference type="Pfam" id="PF00512">
    <property type="entry name" value="HisKA"/>
    <property type="match status" value="1"/>
</dbReference>
<dbReference type="PROSITE" id="PS50112">
    <property type="entry name" value="PAS"/>
    <property type="match status" value="1"/>
</dbReference>
<dbReference type="Gene3D" id="1.20.120.160">
    <property type="entry name" value="HPT domain"/>
    <property type="match status" value="1"/>
</dbReference>
<dbReference type="Gene3D" id="1.10.287.130">
    <property type="match status" value="1"/>
</dbReference>
<evidence type="ECO:0000256" key="13">
    <source>
        <dbReference type="ARBA" id="ARBA00023012"/>
    </source>
</evidence>
<dbReference type="InterPro" id="IPR035965">
    <property type="entry name" value="PAS-like_dom_sf"/>
</dbReference>
<dbReference type="EMBL" id="FPBO01000006">
    <property type="protein sequence ID" value="SFU64773.1"/>
    <property type="molecule type" value="Genomic_DNA"/>
</dbReference>
<dbReference type="PROSITE" id="PS50894">
    <property type="entry name" value="HPT"/>
    <property type="match status" value="1"/>
</dbReference>
<dbReference type="InterPro" id="IPR006189">
    <property type="entry name" value="CHASE_dom"/>
</dbReference>
<dbReference type="SMART" id="SM00448">
    <property type="entry name" value="REC"/>
    <property type="match status" value="1"/>
</dbReference>
<dbReference type="CDD" id="cd00130">
    <property type="entry name" value="PAS"/>
    <property type="match status" value="1"/>
</dbReference>
<evidence type="ECO:0000256" key="7">
    <source>
        <dbReference type="ARBA" id="ARBA00022692"/>
    </source>
</evidence>
<dbReference type="Pfam" id="PF08448">
    <property type="entry name" value="PAS_4"/>
    <property type="match status" value="1"/>
</dbReference>
<dbReference type="GO" id="GO:0005524">
    <property type="term" value="F:ATP binding"/>
    <property type="evidence" value="ECO:0007669"/>
    <property type="project" value="UniProtKB-KW"/>
</dbReference>
<dbReference type="Pfam" id="PF03924">
    <property type="entry name" value="CHASE"/>
    <property type="match status" value="1"/>
</dbReference>
<feature type="domain" description="HPt" evidence="27">
    <location>
        <begin position="961"/>
        <end position="1058"/>
    </location>
</feature>
<dbReference type="CDD" id="cd00082">
    <property type="entry name" value="HisKA"/>
    <property type="match status" value="1"/>
</dbReference>
<evidence type="ECO:0000256" key="3">
    <source>
        <dbReference type="ARBA" id="ARBA00012438"/>
    </source>
</evidence>
<evidence type="ECO:0000256" key="19">
    <source>
        <dbReference type="PROSITE-ProRule" id="PRU00110"/>
    </source>
</evidence>
<dbReference type="CDD" id="cd17546">
    <property type="entry name" value="REC_hyHK_CKI1_RcsC-like"/>
    <property type="match status" value="1"/>
</dbReference>
<evidence type="ECO:0000259" key="25">
    <source>
        <dbReference type="PROSITE" id="PS50112"/>
    </source>
</evidence>
<dbReference type="Gene3D" id="3.30.565.10">
    <property type="entry name" value="Histidine kinase-like ATPase, C-terminal domain"/>
    <property type="match status" value="1"/>
</dbReference>
<dbReference type="PROSITE" id="PS50109">
    <property type="entry name" value="HIS_KIN"/>
    <property type="match status" value="1"/>
</dbReference>
<dbReference type="InterPro" id="IPR005467">
    <property type="entry name" value="His_kinase_dom"/>
</dbReference>
<dbReference type="InterPro" id="IPR042240">
    <property type="entry name" value="CHASE_sf"/>
</dbReference>
<evidence type="ECO:0000259" key="23">
    <source>
        <dbReference type="PROSITE" id="PS50109"/>
    </source>
</evidence>
<feature type="domain" description="Response regulatory" evidence="24">
    <location>
        <begin position="749"/>
        <end position="865"/>
    </location>
</feature>
<evidence type="ECO:0000259" key="24">
    <source>
        <dbReference type="PROSITE" id="PS50110"/>
    </source>
</evidence>
<evidence type="ECO:0000259" key="26">
    <source>
        <dbReference type="PROSITE" id="PS50839"/>
    </source>
</evidence>
<dbReference type="Gene3D" id="3.30.450.20">
    <property type="entry name" value="PAS domain"/>
    <property type="match status" value="1"/>
</dbReference>
<evidence type="ECO:0000256" key="14">
    <source>
        <dbReference type="ARBA" id="ARBA00023026"/>
    </source>
</evidence>
<evidence type="ECO:0000256" key="16">
    <source>
        <dbReference type="ARBA" id="ARBA00023306"/>
    </source>
</evidence>
<keyword evidence="11" id="KW-0067">ATP-binding</keyword>
<dbReference type="GO" id="GO:0000155">
    <property type="term" value="F:phosphorelay sensor kinase activity"/>
    <property type="evidence" value="ECO:0007669"/>
    <property type="project" value="InterPro"/>
</dbReference>
<dbReference type="STRING" id="1035707.SAMN05216552_1006220"/>
<evidence type="ECO:0000256" key="6">
    <source>
        <dbReference type="ARBA" id="ARBA00022679"/>
    </source>
</evidence>
<dbReference type="OrthoDB" id="5290456at2"/>
<comment type="function">
    <text evidence="17">Member of the two-component regulatory system BvgS/BvgA. Phosphorylates BvgA via a four-step phosphorelay in response to environmental signals.</text>
</comment>
<keyword evidence="4" id="KW-1003">Cell membrane</keyword>
<dbReference type="Pfam" id="PF00072">
    <property type="entry name" value="Response_reg"/>
    <property type="match status" value="1"/>
</dbReference>
<comment type="subcellular location">
    <subcellularLocation>
        <location evidence="2">Cell membrane</location>
        <topology evidence="2">Multi-pass membrane protein</topology>
    </subcellularLocation>
</comment>
<feature type="domain" description="Histidine kinase" evidence="23">
    <location>
        <begin position="503"/>
        <end position="724"/>
    </location>
</feature>
<feature type="transmembrane region" description="Helical" evidence="22">
    <location>
        <begin position="335"/>
        <end position="360"/>
    </location>
</feature>
<keyword evidence="5 20" id="KW-0597">Phosphoprotein</keyword>
<dbReference type="SMART" id="SM01079">
    <property type="entry name" value="CHASE"/>
    <property type="match status" value="1"/>
</dbReference>
<dbReference type="SMART" id="SM00091">
    <property type="entry name" value="PAS"/>
    <property type="match status" value="1"/>
</dbReference>
<dbReference type="InterPro" id="IPR013656">
    <property type="entry name" value="PAS_4"/>
</dbReference>
<dbReference type="InterPro" id="IPR000014">
    <property type="entry name" value="PAS"/>
</dbReference>
<protein>
    <recommendedName>
        <fullName evidence="18">Virulence sensor protein BvgS</fullName>
        <ecNumber evidence="3">2.7.13.3</ecNumber>
    </recommendedName>
</protein>
<evidence type="ECO:0000256" key="5">
    <source>
        <dbReference type="ARBA" id="ARBA00022553"/>
    </source>
</evidence>
<keyword evidence="16" id="KW-0131">Cell cycle</keyword>
<keyword evidence="13" id="KW-0902">Two-component regulatory system</keyword>
<accession>A0A1I7HVR2</accession>
<feature type="modified residue" description="Phosphohistidine" evidence="19">
    <location>
        <position position="1000"/>
    </location>
</feature>
<feature type="compositionally biased region" description="Low complexity" evidence="21">
    <location>
        <begin position="884"/>
        <end position="909"/>
    </location>
</feature>
<dbReference type="AlphaFoldDB" id="A0A1I7HVR2"/>
<dbReference type="SMART" id="SM00387">
    <property type="entry name" value="HATPase_c"/>
    <property type="match status" value="1"/>
</dbReference>
<dbReference type="InterPro" id="IPR036097">
    <property type="entry name" value="HisK_dim/P_sf"/>
</dbReference>
<dbReference type="InterPro" id="IPR003661">
    <property type="entry name" value="HisK_dim/P_dom"/>
</dbReference>
<evidence type="ECO:0000313" key="29">
    <source>
        <dbReference type="Proteomes" id="UP000199391"/>
    </source>
</evidence>
<gene>
    <name evidence="28" type="ORF">SAMN05216552_1006220</name>
</gene>
<evidence type="ECO:0000256" key="17">
    <source>
        <dbReference type="ARBA" id="ARBA00058004"/>
    </source>
</evidence>
<reference evidence="29" key="1">
    <citation type="submission" date="2016-10" db="EMBL/GenBank/DDBJ databases">
        <authorList>
            <person name="Varghese N."/>
            <person name="Submissions S."/>
        </authorList>
    </citation>
    <scope>NUCLEOTIDE SEQUENCE [LARGE SCALE GENOMIC DNA]</scope>
    <source>
        <strain evidence="29">CGMCC 1.11014</strain>
    </source>
</reference>